<gene>
    <name evidence="2" type="ORF">VTJ49DRAFT_2129</name>
</gene>
<feature type="compositionally biased region" description="Low complexity" evidence="1">
    <location>
        <begin position="294"/>
        <end position="307"/>
    </location>
</feature>
<evidence type="ECO:0000256" key="1">
    <source>
        <dbReference type="SAM" id="MobiDB-lite"/>
    </source>
</evidence>
<organism evidence="2 3">
    <name type="scientific">Humicola insolens</name>
    <name type="common">Soft-rot fungus</name>
    <dbReference type="NCBI Taxonomy" id="85995"/>
    <lineage>
        <taxon>Eukaryota</taxon>
        <taxon>Fungi</taxon>
        <taxon>Dikarya</taxon>
        <taxon>Ascomycota</taxon>
        <taxon>Pezizomycotina</taxon>
        <taxon>Sordariomycetes</taxon>
        <taxon>Sordariomycetidae</taxon>
        <taxon>Sordariales</taxon>
        <taxon>Chaetomiaceae</taxon>
        <taxon>Mycothermus</taxon>
    </lineage>
</organism>
<name>A0ABR3VN52_HUMIN</name>
<dbReference type="Proteomes" id="UP001583172">
    <property type="component" value="Unassembled WGS sequence"/>
</dbReference>
<reference evidence="2 3" key="1">
    <citation type="journal article" date="2024" name="Commun. Biol.">
        <title>Comparative genomic analysis of thermophilic fungi reveals convergent evolutionary adaptations and gene losses.</title>
        <authorList>
            <person name="Steindorff A.S."/>
            <person name="Aguilar-Pontes M.V."/>
            <person name="Robinson A.J."/>
            <person name="Andreopoulos B."/>
            <person name="LaButti K."/>
            <person name="Kuo A."/>
            <person name="Mondo S."/>
            <person name="Riley R."/>
            <person name="Otillar R."/>
            <person name="Haridas S."/>
            <person name="Lipzen A."/>
            <person name="Grimwood J."/>
            <person name="Schmutz J."/>
            <person name="Clum A."/>
            <person name="Reid I.D."/>
            <person name="Moisan M.C."/>
            <person name="Butler G."/>
            <person name="Nguyen T.T.M."/>
            <person name="Dewar K."/>
            <person name="Conant G."/>
            <person name="Drula E."/>
            <person name="Henrissat B."/>
            <person name="Hansel C."/>
            <person name="Singer S."/>
            <person name="Hutchinson M.I."/>
            <person name="de Vries R.P."/>
            <person name="Natvig D.O."/>
            <person name="Powell A.J."/>
            <person name="Tsang A."/>
            <person name="Grigoriev I.V."/>
        </authorList>
    </citation>
    <scope>NUCLEOTIDE SEQUENCE [LARGE SCALE GENOMIC DNA]</scope>
    <source>
        <strain evidence="2 3">CBS 620.91</strain>
    </source>
</reference>
<dbReference type="EMBL" id="JAZGSY010000019">
    <property type="protein sequence ID" value="KAL1843312.1"/>
    <property type="molecule type" value="Genomic_DNA"/>
</dbReference>
<dbReference type="SUPFAM" id="SSF52047">
    <property type="entry name" value="RNI-like"/>
    <property type="match status" value="1"/>
</dbReference>
<evidence type="ECO:0000313" key="2">
    <source>
        <dbReference type="EMBL" id="KAL1843312.1"/>
    </source>
</evidence>
<keyword evidence="3" id="KW-1185">Reference proteome</keyword>
<protein>
    <recommendedName>
        <fullName evidence="4">F-box domain-containing protein</fullName>
    </recommendedName>
</protein>
<evidence type="ECO:0008006" key="4">
    <source>
        <dbReference type="Google" id="ProtNLM"/>
    </source>
</evidence>
<accession>A0ABR3VN52</accession>
<evidence type="ECO:0000313" key="3">
    <source>
        <dbReference type="Proteomes" id="UP001583172"/>
    </source>
</evidence>
<sequence>MDSLPVELVRLIFEYCDAPSVRTLRQAGARYAEIGYEFLLPAHFDAVEWRDDVWRLRSIAGHDRLRGEIRSVTFNFARIDEYDARHATFFQHWLQDPEERHQLLQDAWSRYYEREERARRLPPVHARTGDLEEAFRNLPNLRHLDVTFTRCPYSDIPVLRDVFGVPSCRALDRALACKNLNAVVSAARHAHPGLDSFSIDQLPLELFRLPDDRRLWFDCARSFASLSRLRFVIDVPSSLLPSARFRAVNGLGHVLQQATNLTHLSLAFQMSHAPAEKFPLSLQGMFGGGSGANSPTRAATPTTSPRTGAVGDPVFPRLTDLHLEGVSLAERDLRAFLLRHAATLERLRLGGRGLARPHEPPLGGVHLHEGSFRGLFSALQGRLPALRRFHMEGDAEAGDFRAPSSVNHREVYLFRPVADDEWRPVGGDEKWVEKTGEEGNAVGVDGKTLLLLRGRGGGEGGSGGCVVKVVDSRALERFLVEGVGEYPRLGKVGA</sequence>
<comment type="caution">
    <text evidence="2">The sequence shown here is derived from an EMBL/GenBank/DDBJ whole genome shotgun (WGS) entry which is preliminary data.</text>
</comment>
<proteinExistence type="predicted"/>
<feature type="region of interest" description="Disordered" evidence="1">
    <location>
        <begin position="289"/>
        <end position="311"/>
    </location>
</feature>